<dbReference type="InterPro" id="IPR009229">
    <property type="entry name" value="AgrD"/>
</dbReference>
<dbReference type="RefSeq" id="WP_187302771.1">
    <property type="nucleotide sequence ID" value="NZ_JACRYT010000006.1"/>
</dbReference>
<accession>A0A923SQI1</accession>
<keyword evidence="3" id="KW-1185">Reference proteome</keyword>
<keyword evidence="1" id="KW-0732">Signal</keyword>
<name>A0A923SQI1_9FIRM</name>
<feature type="signal peptide" evidence="1">
    <location>
        <begin position="1"/>
        <end position="24"/>
    </location>
</feature>
<organism evidence="2 3">
    <name type="scientific">Zhenpiania hominis</name>
    <dbReference type="NCBI Taxonomy" id="2763644"/>
    <lineage>
        <taxon>Bacteria</taxon>
        <taxon>Bacillati</taxon>
        <taxon>Bacillota</taxon>
        <taxon>Clostridia</taxon>
        <taxon>Peptostreptococcales</taxon>
        <taxon>Anaerovoracaceae</taxon>
        <taxon>Zhenpiania</taxon>
    </lineage>
</organism>
<dbReference type="AlphaFoldDB" id="A0A923SQI1"/>
<evidence type="ECO:0000313" key="2">
    <source>
        <dbReference type="EMBL" id="MBC6679662.1"/>
    </source>
</evidence>
<evidence type="ECO:0000313" key="3">
    <source>
        <dbReference type="Proteomes" id="UP000602647"/>
    </source>
</evidence>
<dbReference type="EMBL" id="JACRYT010000006">
    <property type="protein sequence ID" value="MBC6679662.1"/>
    <property type="molecule type" value="Genomic_DNA"/>
</dbReference>
<evidence type="ECO:0000256" key="1">
    <source>
        <dbReference type="SAM" id="SignalP"/>
    </source>
</evidence>
<comment type="caution">
    <text evidence="2">The sequence shown here is derived from an EMBL/GenBank/DDBJ whole genome shotgun (WGS) entry which is preliminary data.</text>
</comment>
<gene>
    <name evidence="2" type="ORF">H9L42_07465</name>
</gene>
<dbReference type="Proteomes" id="UP000602647">
    <property type="component" value="Unassembled WGS sequence"/>
</dbReference>
<dbReference type="NCBIfam" id="TIGR04223">
    <property type="entry name" value="quorum_AgrD"/>
    <property type="match status" value="1"/>
</dbReference>
<proteinExistence type="predicted"/>
<protein>
    <submittedName>
        <fullName evidence="2">Cyclic lactone autoinducer peptide</fullName>
    </submittedName>
</protein>
<feature type="chain" id="PRO_5038766453" evidence="1">
    <location>
        <begin position="25"/>
        <end position="44"/>
    </location>
</feature>
<reference evidence="2" key="1">
    <citation type="submission" date="2020-08" db="EMBL/GenBank/DDBJ databases">
        <title>Genome public.</title>
        <authorList>
            <person name="Liu C."/>
            <person name="Sun Q."/>
        </authorList>
    </citation>
    <scope>NUCLEOTIDE SEQUENCE</scope>
    <source>
        <strain evidence="2">BX12</strain>
    </source>
</reference>
<sequence>MFKKMLYKVLPVFTLALVFFADTAANTSTFLHHGEPDCPEELLK</sequence>